<dbReference type="CDD" id="cd08368">
    <property type="entry name" value="LIM"/>
    <property type="match status" value="1"/>
</dbReference>
<dbReference type="GO" id="GO:0005227">
    <property type="term" value="F:calcium-activated cation channel activity"/>
    <property type="evidence" value="ECO:0007669"/>
    <property type="project" value="InterPro"/>
</dbReference>
<evidence type="ECO:0000256" key="7">
    <source>
        <dbReference type="PROSITE-ProRule" id="PRU00125"/>
    </source>
</evidence>
<dbReference type="Pfam" id="PF00520">
    <property type="entry name" value="Ion_trans"/>
    <property type="match status" value="1"/>
</dbReference>
<keyword evidence="7" id="KW-0440">LIM domain</keyword>
<accession>A0AAD5Y677</accession>
<feature type="transmembrane region" description="Helical" evidence="9">
    <location>
        <begin position="236"/>
        <end position="257"/>
    </location>
</feature>
<dbReference type="SMART" id="SM00132">
    <property type="entry name" value="LIM"/>
    <property type="match status" value="4"/>
</dbReference>
<evidence type="ECO:0000256" key="3">
    <source>
        <dbReference type="ARBA" id="ARBA00022723"/>
    </source>
</evidence>
<keyword evidence="8" id="KW-0175">Coiled coil</keyword>
<dbReference type="InterPro" id="IPR001781">
    <property type="entry name" value="Znf_LIM"/>
</dbReference>
<evidence type="ECO:0000256" key="5">
    <source>
        <dbReference type="ARBA" id="ARBA00022989"/>
    </source>
</evidence>
<evidence type="ECO:0000256" key="6">
    <source>
        <dbReference type="ARBA" id="ARBA00023136"/>
    </source>
</evidence>
<feature type="domain" description="LIM zinc-binding" evidence="10">
    <location>
        <begin position="760"/>
        <end position="817"/>
    </location>
</feature>
<protein>
    <recommendedName>
        <fullName evidence="10">LIM zinc-binding domain-containing protein</fullName>
    </recommendedName>
</protein>
<dbReference type="GO" id="GO:0030317">
    <property type="term" value="P:flagellated sperm motility"/>
    <property type="evidence" value="ECO:0007669"/>
    <property type="project" value="InterPro"/>
</dbReference>
<dbReference type="GO" id="GO:0009566">
    <property type="term" value="P:fertilization"/>
    <property type="evidence" value="ECO:0007669"/>
    <property type="project" value="TreeGrafter"/>
</dbReference>
<feature type="domain" description="LIM zinc-binding" evidence="10">
    <location>
        <begin position="489"/>
        <end position="549"/>
    </location>
</feature>
<evidence type="ECO:0000256" key="4">
    <source>
        <dbReference type="ARBA" id="ARBA00022833"/>
    </source>
</evidence>
<feature type="domain" description="LIM zinc-binding" evidence="10">
    <location>
        <begin position="648"/>
        <end position="707"/>
    </location>
</feature>
<feature type="transmembrane region" description="Helical" evidence="9">
    <location>
        <begin position="95"/>
        <end position="116"/>
    </location>
</feature>
<dbReference type="PANTHER" id="PTHR46923">
    <property type="entry name" value="CATION CHANNEL SPERM-ASSOCIATED PROTEIN 2"/>
    <property type="match status" value="1"/>
</dbReference>
<evidence type="ECO:0000259" key="10">
    <source>
        <dbReference type="PROSITE" id="PS50023"/>
    </source>
</evidence>
<dbReference type="InterPro" id="IPR005821">
    <property type="entry name" value="Ion_trans_dom"/>
</dbReference>
<dbReference type="Pfam" id="PF00412">
    <property type="entry name" value="LIM"/>
    <property type="match status" value="3"/>
</dbReference>
<organism evidence="11 12">
    <name type="scientific">Boothiomyces macroporosus</name>
    <dbReference type="NCBI Taxonomy" id="261099"/>
    <lineage>
        <taxon>Eukaryota</taxon>
        <taxon>Fungi</taxon>
        <taxon>Fungi incertae sedis</taxon>
        <taxon>Chytridiomycota</taxon>
        <taxon>Chytridiomycota incertae sedis</taxon>
        <taxon>Chytridiomycetes</taxon>
        <taxon>Rhizophydiales</taxon>
        <taxon>Terramycetaceae</taxon>
        <taxon>Boothiomyces</taxon>
    </lineage>
</organism>
<keyword evidence="3 7" id="KW-0479">Metal-binding</keyword>
<evidence type="ECO:0000256" key="9">
    <source>
        <dbReference type="SAM" id="Phobius"/>
    </source>
</evidence>
<sequence>MDPEIRQKLLIESPSSVIWCAEIRRKANEKGKVDRRLIRTRNQQVIPIGAWARWLTNLPVYQNLILLLILVYSLNIGFMAEYFHQQDVYYYALQIIPLINTSVLCILVMDILLYWIDDFSGYWDNRWRIFDFIITVGVFGPNIYNLMYGYSTVASKYTSVVQSMNFIILFIILAATVYANVGLNLYEDYVHSTNIGLVYQDYFASIGESFESIFILMTFDQWDPLNRNLGQVTNPILSYIFILSWSWLGAFVFRNIFVGVMIHNFKRIAAKLDEERQAEMEAKKLERMKLKLKKQLEQESRKEAPNPLLSNDQRNEELEQIHKRMEDKMNVDSNENLIVAWDKMVEETLEALEAERDLEAFWPRDCKCGGGKKELDGFENSQPSQIPNVYLSQGFRGGVESSLKTMMYGDDQPVNYKCVNCSKALVKSEQGFPGLTGEHEGKPFCETCYASKWNKGNCKGCNKAVLGQGKVWVKDSDGGLWHKECFRGKPCTSCHSEIIGHGVGVEDLMFHEKCFNCEICNVSLLKNGQFALRNKSVICSNCASTAQIPKSNEKIKGNATASNSSLTGEKKEKIILNNSQGKQNCSFCNAVLGTNEELLQISPELLIHAKCLKCGKCGKQIDNSKGFVKGTGNQYYHPTCVNAGGPKPVCSTCYQDITDGFVDFEGKKFHSNCFKCCKCSKSLAGVPFGKLQGELACEACLLGQLKSEKPKVVQNTGGSTITYGLKPGFTVNPLTGEKETRDAGFANNVAKKLNNLGGSNICPRCQKTMYPGDKIPGPNANDWHPGCLKCNGCKKQLDSAAKLKDDIPYCSNCISKK</sequence>
<dbReference type="PROSITE" id="PS50023">
    <property type="entry name" value="LIM_DOMAIN_2"/>
    <property type="match status" value="3"/>
</dbReference>
<dbReference type="InterPro" id="IPR036280">
    <property type="entry name" value="Multihaem_cyt_sf"/>
</dbReference>
<feature type="transmembrane region" description="Helical" evidence="9">
    <location>
        <begin position="64"/>
        <end position="83"/>
    </location>
</feature>
<evidence type="ECO:0000256" key="2">
    <source>
        <dbReference type="ARBA" id="ARBA00022692"/>
    </source>
</evidence>
<feature type="transmembrane region" description="Helical" evidence="9">
    <location>
        <begin position="128"/>
        <end position="148"/>
    </location>
</feature>
<dbReference type="Gene3D" id="2.10.110.10">
    <property type="entry name" value="Cysteine Rich Protein"/>
    <property type="match status" value="4"/>
</dbReference>
<dbReference type="AlphaFoldDB" id="A0AAD5Y677"/>
<comment type="caution">
    <text evidence="11">The sequence shown here is derived from an EMBL/GenBank/DDBJ whole genome shotgun (WGS) entry which is preliminary data.</text>
</comment>
<dbReference type="SUPFAM" id="SSF48695">
    <property type="entry name" value="Multiheme cytochromes"/>
    <property type="match status" value="1"/>
</dbReference>
<keyword evidence="4 7" id="KW-0862">Zinc</keyword>
<keyword evidence="12" id="KW-1185">Reference proteome</keyword>
<name>A0AAD5Y677_9FUNG</name>
<dbReference type="Gene3D" id="1.10.287.70">
    <property type="match status" value="1"/>
</dbReference>
<feature type="transmembrane region" description="Helical" evidence="9">
    <location>
        <begin position="160"/>
        <end position="179"/>
    </location>
</feature>
<keyword evidence="6 9" id="KW-0472">Membrane</keyword>
<evidence type="ECO:0000313" key="12">
    <source>
        <dbReference type="Proteomes" id="UP001210925"/>
    </source>
</evidence>
<evidence type="ECO:0000313" key="11">
    <source>
        <dbReference type="EMBL" id="KAJ3258278.1"/>
    </source>
</evidence>
<reference evidence="11" key="1">
    <citation type="submission" date="2020-05" db="EMBL/GenBank/DDBJ databases">
        <title>Phylogenomic resolution of chytrid fungi.</title>
        <authorList>
            <person name="Stajich J.E."/>
            <person name="Amses K."/>
            <person name="Simmons R."/>
            <person name="Seto K."/>
            <person name="Myers J."/>
            <person name="Bonds A."/>
            <person name="Quandt C.A."/>
            <person name="Barry K."/>
            <person name="Liu P."/>
            <person name="Grigoriev I."/>
            <person name="Longcore J.E."/>
            <person name="James T.Y."/>
        </authorList>
    </citation>
    <scope>NUCLEOTIDE SEQUENCE</scope>
    <source>
        <strain evidence="11">PLAUS21</strain>
    </source>
</reference>
<feature type="coiled-coil region" evidence="8">
    <location>
        <begin position="268"/>
        <end position="335"/>
    </location>
</feature>
<dbReference type="GO" id="GO:0036128">
    <property type="term" value="C:CatSper complex"/>
    <property type="evidence" value="ECO:0007669"/>
    <property type="project" value="InterPro"/>
</dbReference>
<keyword evidence="5 9" id="KW-1133">Transmembrane helix</keyword>
<comment type="subcellular location">
    <subcellularLocation>
        <location evidence="1">Membrane</location>
        <topology evidence="1">Multi-pass membrane protein</topology>
    </subcellularLocation>
</comment>
<dbReference type="SUPFAM" id="SSF57716">
    <property type="entry name" value="Glucocorticoid receptor-like (DNA-binding domain)"/>
    <property type="match status" value="2"/>
</dbReference>
<evidence type="ECO:0000256" key="8">
    <source>
        <dbReference type="SAM" id="Coils"/>
    </source>
</evidence>
<keyword evidence="2 9" id="KW-0812">Transmembrane</keyword>
<gene>
    <name evidence="11" type="ORF">HK103_003759</name>
</gene>
<dbReference type="PROSITE" id="PS00478">
    <property type="entry name" value="LIM_DOMAIN_1"/>
    <property type="match status" value="3"/>
</dbReference>
<dbReference type="Proteomes" id="UP001210925">
    <property type="component" value="Unassembled WGS sequence"/>
</dbReference>
<dbReference type="GO" id="GO:0046872">
    <property type="term" value="F:metal ion binding"/>
    <property type="evidence" value="ECO:0007669"/>
    <property type="project" value="UniProtKB-KW"/>
</dbReference>
<dbReference type="EMBL" id="JADGKB010000029">
    <property type="protein sequence ID" value="KAJ3258278.1"/>
    <property type="molecule type" value="Genomic_DNA"/>
</dbReference>
<proteinExistence type="predicted"/>
<evidence type="ECO:0000256" key="1">
    <source>
        <dbReference type="ARBA" id="ARBA00004141"/>
    </source>
</evidence>
<dbReference type="InterPro" id="IPR028747">
    <property type="entry name" value="CatSper2"/>
</dbReference>
<dbReference type="PANTHER" id="PTHR46923:SF1">
    <property type="entry name" value="CATION CHANNEL SPERM-ASSOCIATED PROTEIN 2"/>
    <property type="match status" value="1"/>
</dbReference>